<name>A0A1D8GFW9_9FIRM</name>
<dbReference type="Gene3D" id="3.40.1080.10">
    <property type="entry name" value="Glutaconate Coenzyme A-transferase"/>
    <property type="match status" value="2"/>
</dbReference>
<dbReference type="STRING" id="1424294.Gferi_09555"/>
<sequence>MPKFITADEAAALVKDGATVALSAMGLGGWPEEIAEAIERRYIETGFPRDLNIKQGSATGDWKERGVTRFGHEGLVKKWTAAHIGSAAQMNALVQANKIEAHCLPQGVIVNLWREIAAKRPGLITKVGLQTFVDPRIDGGKMNSVTKEDLVKLIEIEGEEWLFYKSFPVDVALIRGTTADEKGNITMDREGFINEALAVAEATKNSGGIVIAQVEFLAKEGTLHPKQVKVPGVLIDYVVIAEKQESCWQTEGLYFEPSFAGDIKIPLNAIPRIPLDERKIIARRSAMELKEGMIVNLGFGIPADVAAIAAEEKISDRITLTTEAGAFGGIPASPPNFGNSYNAEAMIDHGAMFDFYDGGGLDITYLGLAQTDRHGNINVSKFGKRLTGPGGFINISQNARKVVFCGTFTAGAEVKVENGKLIIIKEGTKRKFISQVEQITFSGKYATSTHQPVLYVTERAVFKLEQGEMTLIEVAPGIDIQKDILAHMDFMPTISDQIKEMDASIFQHEWGGLQQMIKSTIASNELEVKKLA</sequence>
<dbReference type="SUPFAM" id="SSF100950">
    <property type="entry name" value="NagB/RpiA/CoA transferase-like"/>
    <property type="match status" value="2"/>
</dbReference>
<keyword evidence="6" id="KW-1185">Reference proteome</keyword>
<dbReference type="PANTHER" id="PTHR43293:SF1">
    <property type="entry name" value="ACETATE COA-TRANSFERASE YDIF"/>
    <property type="match status" value="1"/>
</dbReference>
<dbReference type="KEGG" id="gfe:Gferi_09555"/>
<dbReference type="GO" id="GO:0008410">
    <property type="term" value="F:CoA-transferase activity"/>
    <property type="evidence" value="ECO:0007669"/>
    <property type="project" value="InterPro"/>
</dbReference>
<evidence type="ECO:0000256" key="4">
    <source>
        <dbReference type="PIRSR" id="PIRSR000858-1"/>
    </source>
</evidence>
<evidence type="ECO:0000313" key="6">
    <source>
        <dbReference type="Proteomes" id="UP000095743"/>
    </source>
</evidence>
<reference evidence="5 6" key="1">
    <citation type="submission" date="2016-09" db="EMBL/GenBank/DDBJ databases">
        <title>Genomic analysis reveals versatility of anaerobic energy metabolism of Geosporobacter ferrireducens IRF9 of phylum Firmicutes.</title>
        <authorList>
            <person name="Kim S.-J."/>
        </authorList>
    </citation>
    <scope>NUCLEOTIDE SEQUENCE [LARGE SCALE GENOMIC DNA]</scope>
    <source>
        <strain evidence="5 6">IRF9</strain>
    </source>
</reference>
<protein>
    <submittedName>
        <fullName evidence="5">Acyl CoA:acetate/3-ketoacid CoA transferase</fullName>
    </submittedName>
</protein>
<organism evidence="5 6">
    <name type="scientific">Geosporobacter ferrireducens</name>
    <dbReference type="NCBI Taxonomy" id="1424294"/>
    <lineage>
        <taxon>Bacteria</taxon>
        <taxon>Bacillati</taxon>
        <taxon>Bacillota</taxon>
        <taxon>Clostridia</taxon>
        <taxon>Peptostreptococcales</taxon>
        <taxon>Thermotaleaceae</taxon>
        <taxon>Geosporobacter</taxon>
    </lineage>
</organism>
<gene>
    <name evidence="5" type="ORF">Gferi_09555</name>
</gene>
<dbReference type="RefSeq" id="WP_069975881.1">
    <property type="nucleotide sequence ID" value="NZ_CP017269.1"/>
</dbReference>
<dbReference type="SMART" id="SM00882">
    <property type="entry name" value="CoA_trans"/>
    <property type="match status" value="2"/>
</dbReference>
<dbReference type="Pfam" id="PF01144">
    <property type="entry name" value="CoA_trans"/>
    <property type="match status" value="2"/>
</dbReference>
<dbReference type="Proteomes" id="UP000095743">
    <property type="component" value="Chromosome"/>
</dbReference>
<accession>A0A1D8GFW9</accession>
<proteinExistence type="inferred from homology"/>
<dbReference type="InterPro" id="IPR037171">
    <property type="entry name" value="NagB/RpiA_transferase-like"/>
</dbReference>
<dbReference type="AlphaFoldDB" id="A0A1D8GFW9"/>
<comment type="similarity">
    <text evidence="1 3">Belongs to the 3-oxoacid CoA-transferase family.</text>
</comment>
<evidence type="ECO:0000256" key="2">
    <source>
        <dbReference type="ARBA" id="ARBA00022679"/>
    </source>
</evidence>
<dbReference type="InterPro" id="IPR004165">
    <property type="entry name" value="CoA_trans_fam_I"/>
</dbReference>
<evidence type="ECO:0000313" key="5">
    <source>
        <dbReference type="EMBL" id="AOT69802.1"/>
    </source>
</evidence>
<dbReference type="OrthoDB" id="9805230at2"/>
<evidence type="ECO:0000256" key="1">
    <source>
        <dbReference type="ARBA" id="ARBA00007154"/>
    </source>
</evidence>
<evidence type="ECO:0000256" key="3">
    <source>
        <dbReference type="PIRNR" id="PIRNR000858"/>
    </source>
</evidence>
<dbReference type="GO" id="GO:0046952">
    <property type="term" value="P:ketone body catabolic process"/>
    <property type="evidence" value="ECO:0007669"/>
    <property type="project" value="InterPro"/>
</dbReference>
<dbReference type="EMBL" id="CP017269">
    <property type="protein sequence ID" value="AOT69802.1"/>
    <property type="molecule type" value="Genomic_DNA"/>
</dbReference>
<dbReference type="PIRSF" id="PIRSF000858">
    <property type="entry name" value="SCOT-t"/>
    <property type="match status" value="1"/>
</dbReference>
<feature type="active site" description="5-glutamyl coenzyme A thioester intermediate" evidence="4">
    <location>
        <position position="323"/>
    </location>
</feature>
<keyword evidence="2 3" id="KW-0808">Transferase</keyword>
<dbReference type="PANTHER" id="PTHR43293">
    <property type="entry name" value="ACETATE COA-TRANSFERASE YDIF"/>
    <property type="match status" value="1"/>
</dbReference>
<dbReference type="InterPro" id="IPR014388">
    <property type="entry name" value="3-oxoacid_CoA-transferase"/>
</dbReference>